<comment type="caution">
    <text evidence="12">The sequence shown here is derived from an EMBL/GenBank/DDBJ whole genome shotgun (WGS) entry which is preliminary data.</text>
</comment>
<evidence type="ECO:0000256" key="5">
    <source>
        <dbReference type="ARBA" id="ARBA00022723"/>
    </source>
</evidence>
<evidence type="ECO:0000256" key="1">
    <source>
        <dbReference type="ARBA" id="ARBA00001946"/>
    </source>
</evidence>
<sequence length="353" mass="36825">MTVEIRVSRSPGERRVALLRDGVLAGYRVERPARPDGVGDTLRGRVVSRLPALAGGFVALPGGESGFLPESECEGRRLPPEGTILTLRVTRAAQSGKGLRISARVKQRPSGPLALLERGPDQALRWAAAHPAAPLVVDDPAELARLRAALGPRATGGAAFDDALESEADSLALPETPLPGGGRLIISPLPALTAVDVDSGGADPREANRQALPELTRQIVLRDLAGPILLDLAGLSLKARGALEPAIRSALVGDGLVQALGFGPLGLFEMKRARIHPPLHEVLADRPLARGLALLRLAAREAAAAPHRVLALSAPAPVLDAIRALPGALEEFAARAGRPLVLRDASLEEVSDA</sequence>
<keyword evidence="13" id="KW-1185">Reference proteome</keyword>
<gene>
    <name evidence="12" type="ORF">OF850_06550</name>
</gene>
<evidence type="ECO:0000256" key="7">
    <source>
        <dbReference type="ARBA" id="ARBA00022801"/>
    </source>
</evidence>
<proteinExistence type="predicted"/>
<keyword evidence="8" id="KW-0460">Magnesium</keyword>
<dbReference type="RefSeq" id="WP_301589137.1">
    <property type="nucleotide sequence ID" value="NZ_JAPFQI010000002.1"/>
</dbReference>
<evidence type="ECO:0000256" key="2">
    <source>
        <dbReference type="ARBA" id="ARBA00022475"/>
    </source>
</evidence>
<keyword evidence="6" id="KW-0255">Endonuclease</keyword>
<evidence type="ECO:0000313" key="13">
    <source>
        <dbReference type="Proteomes" id="UP001526430"/>
    </source>
</evidence>
<dbReference type="Pfam" id="PF10150">
    <property type="entry name" value="RNase_E_G"/>
    <property type="match status" value="1"/>
</dbReference>
<dbReference type="Proteomes" id="UP001526430">
    <property type="component" value="Unassembled WGS sequence"/>
</dbReference>
<keyword evidence="9" id="KW-0694">RNA-binding</keyword>
<evidence type="ECO:0000313" key="12">
    <source>
        <dbReference type="EMBL" id="MCW8085278.1"/>
    </source>
</evidence>
<evidence type="ECO:0000259" key="11">
    <source>
        <dbReference type="PROSITE" id="PS50126"/>
    </source>
</evidence>
<comment type="cofactor">
    <cofactor evidence="1">
        <name>Mg(2+)</name>
        <dbReference type="ChEBI" id="CHEBI:18420"/>
    </cofactor>
</comment>
<feature type="domain" description="S1 motif" evidence="11">
    <location>
        <begin position="39"/>
        <end position="104"/>
    </location>
</feature>
<keyword evidence="2" id="KW-1003">Cell membrane</keyword>
<name>A0ABT3NSZ0_9PROT</name>
<keyword evidence="4" id="KW-0540">Nuclease</keyword>
<reference evidence="12 13" key="1">
    <citation type="submission" date="2022-10" db="EMBL/GenBank/DDBJ databases">
        <title>Roseococcus glaciei nov., sp. nov., isolated from glacier.</title>
        <authorList>
            <person name="Liu Q."/>
            <person name="Xin Y.-H."/>
        </authorList>
    </citation>
    <scope>NUCLEOTIDE SEQUENCE [LARGE SCALE GENOMIC DNA]</scope>
    <source>
        <strain evidence="12 13">MDT2-1-1</strain>
    </source>
</reference>
<dbReference type="InterPro" id="IPR019307">
    <property type="entry name" value="RNA-bd_AU-1/RNase_E/G"/>
</dbReference>
<protein>
    <submittedName>
        <fullName evidence="12">Ribonuclease E/G</fullName>
    </submittedName>
</protein>
<keyword evidence="3" id="KW-0997">Cell inner membrane</keyword>
<keyword evidence="10" id="KW-0472">Membrane</keyword>
<dbReference type="PANTHER" id="PTHR30001">
    <property type="entry name" value="RIBONUCLEASE"/>
    <property type="match status" value="1"/>
</dbReference>
<dbReference type="PROSITE" id="PS50126">
    <property type="entry name" value="S1"/>
    <property type="match status" value="1"/>
</dbReference>
<evidence type="ECO:0000256" key="8">
    <source>
        <dbReference type="ARBA" id="ARBA00022842"/>
    </source>
</evidence>
<accession>A0ABT3NSZ0</accession>
<evidence type="ECO:0000256" key="4">
    <source>
        <dbReference type="ARBA" id="ARBA00022722"/>
    </source>
</evidence>
<evidence type="ECO:0000256" key="6">
    <source>
        <dbReference type="ARBA" id="ARBA00022759"/>
    </source>
</evidence>
<organism evidence="12 13">
    <name type="scientific">Sabulicella glaciei</name>
    <dbReference type="NCBI Taxonomy" id="2984948"/>
    <lineage>
        <taxon>Bacteria</taxon>
        <taxon>Pseudomonadati</taxon>
        <taxon>Pseudomonadota</taxon>
        <taxon>Alphaproteobacteria</taxon>
        <taxon>Acetobacterales</taxon>
        <taxon>Acetobacteraceae</taxon>
        <taxon>Sabulicella</taxon>
    </lineage>
</organism>
<keyword evidence="5" id="KW-0479">Metal-binding</keyword>
<dbReference type="InterPro" id="IPR003029">
    <property type="entry name" value="S1_domain"/>
</dbReference>
<keyword evidence="7" id="KW-0378">Hydrolase</keyword>
<evidence type="ECO:0000256" key="9">
    <source>
        <dbReference type="ARBA" id="ARBA00022884"/>
    </source>
</evidence>
<evidence type="ECO:0000256" key="10">
    <source>
        <dbReference type="ARBA" id="ARBA00023136"/>
    </source>
</evidence>
<dbReference type="EMBL" id="JAPFQI010000002">
    <property type="protein sequence ID" value="MCW8085278.1"/>
    <property type="molecule type" value="Genomic_DNA"/>
</dbReference>
<evidence type="ECO:0000256" key="3">
    <source>
        <dbReference type="ARBA" id="ARBA00022519"/>
    </source>
</evidence>
<dbReference type="PANTHER" id="PTHR30001:SF1">
    <property type="entry name" value="RIBONUCLEASE E_G-LIKE PROTEIN, CHLOROPLASTIC"/>
    <property type="match status" value="1"/>
</dbReference>
<dbReference type="InterPro" id="IPR004659">
    <property type="entry name" value="RNase_E/G"/>
</dbReference>